<comment type="caution">
    <text evidence="3">The sequence shown here is derived from an EMBL/GenBank/DDBJ whole genome shotgun (WGS) entry which is preliminary data.</text>
</comment>
<name>A0AAE0DKQ7_9LECA</name>
<gene>
    <name evidence="3" type="ORF">OEA41_006590</name>
</gene>
<dbReference type="Pfam" id="PF22600">
    <property type="entry name" value="MTPAP-like_central"/>
    <property type="match status" value="1"/>
</dbReference>
<feature type="region of interest" description="Disordered" evidence="1">
    <location>
        <begin position="143"/>
        <end position="170"/>
    </location>
</feature>
<evidence type="ECO:0000313" key="3">
    <source>
        <dbReference type="EMBL" id="KAK3173261.1"/>
    </source>
</evidence>
<keyword evidence="4" id="KW-1185">Reference proteome</keyword>
<dbReference type="GO" id="GO:1990817">
    <property type="term" value="F:poly(A) RNA polymerase activity"/>
    <property type="evidence" value="ECO:0007669"/>
    <property type="project" value="InterPro"/>
</dbReference>
<protein>
    <recommendedName>
        <fullName evidence="2">Poly(A) RNA polymerase mitochondrial-like central palm domain-containing protein</fullName>
    </recommendedName>
</protein>
<dbReference type="Proteomes" id="UP001276659">
    <property type="component" value="Unassembled WGS sequence"/>
</dbReference>
<dbReference type="SUPFAM" id="SSF81301">
    <property type="entry name" value="Nucleotidyltransferase"/>
    <property type="match status" value="1"/>
</dbReference>
<dbReference type="GO" id="GO:0031499">
    <property type="term" value="C:TRAMP complex"/>
    <property type="evidence" value="ECO:0007669"/>
    <property type="project" value="TreeGrafter"/>
</dbReference>
<dbReference type="GO" id="GO:0010605">
    <property type="term" value="P:negative regulation of macromolecule metabolic process"/>
    <property type="evidence" value="ECO:0007669"/>
    <property type="project" value="UniProtKB-ARBA"/>
</dbReference>
<feature type="domain" description="Poly(A) RNA polymerase mitochondrial-like central palm" evidence="2">
    <location>
        <begin position="240"/>
        <end position="371"/>
    </location>
</feature>
<dbReference type="GO" id="GO:0043634">
    <property type="term" value="P:polyadenylation-dependent ncRNA catabolic process"/>
    <property type="evidence" value="ECO:0007669"/>
    <property type="project" value="TreeGrafter"/>
</dbReference>
<dbReference type="PANTHER" id="PTHR23092">
    <property type="entry name" value="POLY(A) RNA POLYMERASE"/>
    <property type="match status" value="1"/>
</dbReference>
<organism evidence="3 4">
    <name type="scientific">Lepraria neglecta</name>
    <dbReference type="NCBI Taxonomy" id="209136"/>
    <lineage>
        <taxon>Eukaryota</taxon>
        <taxon>Fungi</taxon>
        <taxon>Dikarya</taxon>
        <taxon>Ascomycota</taxon>
        <taxon>Pezizomycotina</taxon>
        <taxon>Lecanoromycetes</taxon>
        <taxon>OSLEUM clade</taxon>
        <taxon>Lecanoromycetidae</taxon>
        <taxon>Lecanorales</taxon>
        <taxon>Lecanorineae</taxon>
        <taxon>Stereocaulaceae</taxon>
        <taxon>Lepraria</taxon>
    </lineage>
</organism>
<dbReference type="PANTHER" id="PTHR23092:SF15">
    <property type="entry name" value="INACTIVE NON-CANONICAL POLY(A) RNA POLYMERASE PROTEIN TRF4-2-RELATED"/>
    <property type="match status" value="1"/>
</dbReference>
<dbReference type="SUPFAM" id="SSF81631">
    <property type="entry name" value="PAP/OAS1 substrate-binding domain"/>
    <property type="match status" value="1"/>
</dbReference>
<dbReference type="Gene3D" id="1.10.1410.10">
    <property type="match status" value="1"/>
</dbReference>
<dbReference type="InterPro" id="IPR045862">
    <property type="entry name" value="Trf4-like"/>
</dbReference>
<evidence type="ECO:0000313" key="4">
    <source>
        <dbReference type="Proteomes" id="UP001276659"/>
    </source>
</evidence>
<proteinExistence type="predicted"/>
<feature type="compositionally biased region" description="Basic and acidic residues" evidence="1">
    <location>
        <begin position="112"/>
        <end position="121"/>
    </location>
</feature>
<dbReference type="AlphaFoldDB" id="A0AAE0DKQ7"/>
<reference evidence="3" key="1">
    <citation type="submission" date="2022-11" db="EMBL/GenBank/DDBJ databases">
        <title>Chromosomal genome sequence assembly and mating type (MAT) locus characterization of the leprose asexual lichenized fungus Lepraria neglecta (Nyl.) Erichsen.</title>
        <authorList>
            <person name="Allen J.L."/>
            <person name="Pfeffer B."/>
        </authorList>
    </citation>
    <scope>NUCLEOTIDE SEQUENCE</scope>
    <source>
        <strain evidence="3">Allen 5258</strain>
    </source>
</reference>
<dbReference type="Gene3D" id="3.30.460.10">
    <property type="entry name" value="Beta Polymerase, domain 2"/>
    <property type="match status" value="1"/>
</dbReference>
<evidence type="ECO:0000259" key="2">
    <source>
        <dbReference type="Pfam" id="PF22600"/>
    </source>
</evidence>
<dbReference type="GO" id="GO:0003729">
    <property type="term" value="F:mRNA binding"/>
    <property type="evidence" value="ECO:0007669"/>
    <property type="project" value="TreeGrafter"/>
</dbReference>
<dbReference type="GO" id="GO:0005730">
    <property type="term" value="C:nucleolus"/>
    <property type="evidence" value="ECO:0007669"/>
    <property type="project" value="TreeGrafter"/>
</dbReference>
<feature type="region of interest" description="Disordered" evidence="1">
    <location>
        <begin position="95"/>
        <end position="131"/>
    </location>
</feature>
<evidence type="ECO:0000256" key="1">
    <source>
        <dbReference type="SAM" id="MobiDB-lite"/>
    </source>
</evidence>
<dbReference type="EMBL" id="JASNWA010000007">
    <property type="protein sequence ID" value="KAK3173261.1"/>
    <property type="molecule type" value="Genomic_DNA"/>
</dbReference>
<dbReference type="InterPro" id="IPR043519">
    <property type="entry name" value="NT_sf"/>
</dbReference>
<sequence length="780" mass="87469">MRRCTIRLRSWRTSRSGPGLTANHVQLLSTPSATPLATNNGQIAEGQETGLHHARKDQDPGKTQDIIVDDLSATLEAHRARNRAAVIRKIEPQSGNTHELFRRPLLQDTGSEDGKKIHTTGEEASTASGHALSQLEYPLAEDGKAEEDDGIDGEGFPTSSAKSEKSAPVWRWPADSVQAKTKEARAQRKGFTRSIDPLEYTGMAMFVKEPWTLAKSTPSEFVRPWLPYMEVPIGDNLGRLSKEIRAFEAFMRLSPGEEAAAQLVINDFTSIVKNIVPTNPLTLLGSRSSGLASPTSDFDFSISMPSSESQATEILTTLNPRQLITASIRALRKIEKGLRKSEQIVDTEMVAARVPLVSCKHRATGLNIQLQTMSPFQAAQQYTAAYLAELPSLRPLYVLIRHFLEIRDLTTVFEGGLGSYTILMMIVTALKHASGRFAADDLGGQLLHVLDFYGNKDLYKHGFSANPPRVFDKSKNKKWPMEERIARAKDPQLRGIDEIVQKSEVRKPYLLCLQDPASHFNDLGKNAYAIKHVQATFQRAREGILKSFHNRKTLGVTEEWSALNAMVRANYKDFELDRRRIERCVDRDTILGPLDTSTDSVKSFFEKRLRTYKGNQEADEFGANPKTFSSILPDLKSRRHNTVSFLNPFIRKHNTSTQDTAFQKHLITSSTNKNRQPHEDSAPGKQTTENLAASTLGASQSDYSAANMKRMAASMQAKIRRDESNSTNKFRKVLDTSQPFNGEVDEDAWWRKRLSKDDPARRVDERITSYITRKLELGDR</sequence>
<dbReference type="InterPro" id="IPR054708">
    <property type="entry name" value="MTPAP-like_central"/>
</dbReference>
<accession>A0AAE0DKQ7</accession>
<dbReference type="GO" id="GO:0031123">
    <property type="term" value="P:RNA 3'-end processing"/>
    <property type="evidence" value="ECO:0007669"/>
    <property type="project" value="TreeGrafter"/>
</dbReference>